<organism evidence="1 2">
    <name type="scientific">Dendrolimus kikuchii</name>
    <dbReference type="NCBI Taxonomy" id="765133"/>
    <lineage>
        <taxon>Eukaryota</taxon>
        <taxon>Metazoa</taxon>
        <taxon>Ecdysozoa</taxon>
        <taxon>Arthropoda</taxon>
        <taxon>Hexapoda</taxon>
        <taxon>Insecta</taxon>
        <taxon>Pterygota</taxon>
        <taxon>Neoptera</taxon>
        <taxon>Endopterygota</taxon>
        <taxon>Lepidoptera</taxon>
        <taxon>Glossata</taxon>
        <taxon>Ditrysia</taxon>
        <taxon>Bombycoidea</taxon>
        <taxon>Lasiocampidae</taxon>
        <taxon>Dendrolimus</taxon>
    </lineage>
</organism>
<dbReference type="Proteomes" id="UP000824533">
    <property type="component" value="Linkage Group LG19"/>
</dbReference>
<dbReference type="EMBL" id="CM034405">
    <property type="protein sequence ID" value="KAJ0173413.1"/>
    <property type="molecule type" value="Genomic_DNA"/>
</dbReference>
<evidence type="ECO:0000313" key="2">
    <source>
        <dbReference type="Proteomes" id="UP000824533"/>
    </source>
</evidence>
<gene>
    <name evidence="1" type="ORF">K1T71_010562</name>
</gene>
<keyword evidence="2" id="KW-1185">Reference proteome</keyword>
<comment type="caution">
    <text evidence="1">The sequence shown here is derived from an EMBL/GenBank/DDBJ whole genome shotgun (WGS) entry which is preliminary data.</text>
</comment>
<proteinExistence type="predicted"/>
<sequence length="470" mass="53702">MYITVITIIILEVSSEWVEISQQHYRKPSNSQTSRKQIDKYIEETTYSNQSVIDYNWKDSIHRKQSTNNIRLLNFPTSNLYQTSTGETFTMETIDTSELSDEFGFTEETPFIKKDYGSIEKISNMGSVERVQLTKSPVRSPNRKQSGASIDSPPAGFQNVRQTNNPYVGEDIHFENVLIQDTGKTIKPIYNKEEDTLEYKKLSKPKRYPNTDKSTVSAYIRSTIVPPMTTRFRNQYSTSYFKNKQHNKNNFVTVKDRPHYDDNDIRKQSNTAYASVEIKDNIDTTMPSLDVKKKYTSKSNLKSADKPSFNSKVNNTKAKETENEKQDNAVDNVMKFMKVVADTISKNTRRSVGSKTRYLEDLKETILTNIADRIDAAWPDDEHPKRAPSTRQSRSADATARGHVEFPSSESSLMTISFLTFAVFLIKLVLQIIQTYKHKTMMVAPLVVAAAGRAALKKMQSLENVHNLNP</sequence>
<accession>A0ACC1CPI3</accession>
<name>A0ACC1CPI3_9NEOP</name>
<evidence type="ECO:0000313" key="1">
    <source>
        <dbReference type="EMBL" id="KAJ0173413.1"/>
    </source>
</evidence>
<protein>
    <submittedName>
        <fullName evidence="1">Uncharacterized protein</fullName>
    </submittedName>
</protein>
<reference evidence="1 2" key="1">
    <citation type="journal article" date="2021" name="Front. Genet.">
        <title>Chromosome-Level Genome Assembly Reveals Significant Gene Expansion in the Toll and IMD Signaling Pathways of Dendrolimus kikuchii.</title>
        <authorList>
            <person name="Zhou J."/>
            <person name="Wu P."/>
            <person name="Xiong Z."/>
            <person name="Liu N."/>
            <person name="Zhao N."/>
            <person name="Ji M."/>
            <person name="Qiu Y."/>
            <person name="Yang B."/>
        </authorList>
    </citation>
    <scope>NUCLEOTIDE SEQUENCE [LARGE SCALE GENOMIC DNA]</scope>
    <source>
        <strain evidence="1">Ann1</strain>
    </source>
</reference>